<evidence type="ECO:0000256" key="10">
    <source>
        <dbReference type="ARBA" id="ARBA00022741"/>
    </source>
</evidence>
<dbReference type="SUPFAM" id="SSF53244">
    <property type="entry name" value="MurD-like peptide ligases, peptide-binding domain"/>
    <property type="match status" value="1"/>
</dbReference>
<dbReference type="EMBL" id="JADIMD010000121">
    <property type="protein sequence ID" value="MBO8475258.1"/>
    <property type="molecule type" value="Genomic_DNA"/>
</dbReference>
<evidence type="ECO:0000256" key="18">
    <source>
        <dbReference type="ARBA" id="ARBA00047808"/>
    </source>
</evidence>
<dbReference type="PROSITE" id="PS01012">
    <property type="entry name" value="FOLYLPOLYGLU_SYNT_2"/>
    <property type="match status" value="1"/>
</dbReference>
<dbReference type="Gene3D" id="3.40.1190.10">
    <property type="entry name" value="Mur-like, catalytic domain"/>
    <property type="match status" value="1"/>
</dbReference>
<dbReference type="GO" id="GO:0046656">
    <property type="term" value="P:folic acid biosynthetic process"/>
    <property type="evidence" value="ECO:0007669"/>
    <property type="project" value="UniProtKB-KW"/>
</dbReference>
<sequence length="487" mass="54343">MEYSEKEYEKMIGDLFCRFPSFQKVGSDAYKPGIEHMMFFDQLSGHPHRKYRTIHVAGTNGKGSVANMLASVCAASGMKVGLYTSPHILDFRERMRVLDGRDGSRERLYFISKKEVWDYITEWNETFEHLDLSFFEITTMMAFSWFASQEVDIAVIETGLGGRLDSTNIITPVLSVITNIGLDHCDMLGSTLGEIAFEKAGIIKPAVPAVIGESNPETDQVFERKVLYTNLPEPSFMGDRQRIMSLLTFADKTVPPLWDKKDRILRMMDLQGEYQEKNLRTVLAAMDVLAKGGIIPGAEDGRCNDGTATDMESKAELAIEHTAERMQFHGRWEKLADTPYVICDIGHNSHGLKYNFRQLDEMMESGRFDKLSIVYGAMADKDIDKIMSLLPAHAEMFFVTAPGKRAMSAEEILEKFISAGGNPSKAVCCADVRSALEAAGALPVKNYKSKDKDSTTTDGQSDAARHLVYVGGSTYVVAEAVPFFRQD</sequence>
<dbReference type="GO" id="GO:0005737">
    <property type="term" value="C:cytoplasm"/>
    <property type="evidence" value="ECO:0007669"/>
    <property type="project" value="TreeGrafter"/>
</dbReference>
<dbReference type="GO" id="GO:0004326">
    <property type="term" value="F:tetrahydrofolylpolyglutamate synthase activity"/>
    <property type="evidence" value="ECO:0007669"/>
    <property type="project" value="UniProtKB-EC"/>
</dbReference>
<accession>A0A9D9IP94</accession>
<dbReference type="GO" id="GO:0005524">
    <property type="term" value="F:ATP binding"/>
    <property type="evidence" value="ECO:0007669"/>
    <property type="project" value="UniProtKB-KW"/>
</dbReference>
<dbReference type="InterPro" id="IPR001645">
    <property type="entry name" value="Folylpolyglutamate_synth"/>
</dbReference>
<name>A0A9D9IP94_9BACT</name>
<reference evidence="22" key="1">
    <citation type="submission" date="2020-10" db="EMBL/GenBank/DDBJ databases">
        <authorList>
            <person name="Gilroy R."/>
        </authorList>
    </citation>
    <scope>NUCLEOTIDE SEQUENCE</scope>
    <source>
        <strain evidence="22">B1-13419</strain>
    </source>
</reference>
<proteinExistence type="inferred from homology"/>
<evidence type="ECO:0000256" key="3">
    <source>
        <dbReference type="ARBA" id="ARBA00005150"/>
    </source>
</evidence>
<comment type="catalytic activity">
    <reaction evidence="19">
        <text>(6R)-5,10-methylenetetrahydrofolyl-(gamma-L-Glu)(n) + L-glutamate + ATP = (6R)-5,10-methylenetetrahydrofolyl-(gamma-L-Glu)(n+1) + ADP + phosphate + H(+)</text>
        <dbReference type="Rhea" id="RHEA:51912"/>
        <dbReference type="Rhea" id="RHEA-COMP:13257"/>
        <dbReference type="Rhea" id="RHEA-COMP:13258"/>
        <dbReference type="ChEBI" id="CHEBI:15378"/>
        <dbReference type="ChEBI" id="CHEBI:29985"/>
        <dbReference type="ChEBI" id="CHEBI:30616"/>
        <dbReference type="ChEBI" id="CHEBI:43474"/>
        <dbReference type="ChEBI" id="CHEBI:136572"/>
        <dbReference type="ChEBI" id="CHEBI:456216"/>
        <dbReference type="EC" id="6.3.2.17"/>
    </reaction>
</comment>
<evidence type="ECO:0000256" key="19">
    <source>
        <dbReference type="ARBA" id="ARBA00049035"/>
    </source>
</evidence>
<dbReference type="EC" id="6.3.2.17" evidence="6"/>
<comment type="caution">
    <text evidence="22">The sequence shown here is derived from an EMBL/GenBank/DDBJ whole genome shotgun (WGS) entry which is preliminary data.</text>
</comment>
<dbReference type="InterPro" id="IPR036565">
    <property type="entry name" value="Mur-like_cat_sf"/>
</dbReference>
<evidence type="ECO:0000313" key="22">
    <source>
        <dbReference type="EMBL" id="MBO8475258.1"/>
    </source>
</evidence>
<evidence type="ECO:0000256" key="16">
    <source>
        <dbReference type="ARBA" id="ARBA00032510"/>
    </source>
</evidence>
<dbReference type="Gene3D" id="3.90.190.20">
    <property type="entry name" value="Mur ligase, C-terminal domain"/>
    <property type="match status" value="1"/>
</dbReference>
<evidence type="ECO:0000256" key="20">
    <source>
        <dbReference type="ARBA" id="ARBA00049161"/>
    </source>
</evidence>
<comment type="catalytic activity">
    <reaction evidence="18">
        <text>10-formyltetrahydrofolyl-(gamma-L-Glu)(n) + L-glutamate + ATP = 10-formyltetrahydrofolyl-(gamma-L-Glu)(n+1) + ADP + phosphate + H(+)</text>
        <dbReference type="Rhea" id="RHEA:51904"/>
        <dbReference type="Rhea" id="RHEA-COMP:13088"/>
        <dbReference type="Rhea" id="RHEA-COMP:14300"/>
        <dbReference type="ChEBI" id="CHEBI:15378"/>
        <dbReference type="ChEBI" id="CHEBI:29985"/>
        <dbReference type="ChEBI" id="CHEBI:30616"/>
        <dbReference type="ChEBI" id="CHEBI:43474"/>
        <dbReference type="ChEBI" id="CHEBI:134413"/>
        <dbReference type="ChEBI" id="CHEBI:456216"/>
        <dbReference type="EC" id="6.3.2.17"/>
    </reaction>
</comment>
<dbReference type="InterPro" id="IPR036615">
    <property type="entry name" value="Mur_ligase_C_dom_sf"/>
</dbReference>
<keyword evidence="8" id="KW-0436">Ligase</keyword>
<dbReference type="NCBIfam" id="TIGR01499">
    <property type="entry name" value="folC"/>
    <property type="match status" value="1"/>
</dbReference>
<evidence type="ECO:0000256" key="7">
    <source>
        <dbReference type="ARBA" id="ARBA00019357"/>
    </source>
</evidence>
<keyword evidence="13" id="KW-0289">Folate biosynthesis</keyword>
<dbReference type="PANTHER" id="PTHR11136:SF0">
    <property type="entry name" value="DIHYDROFOLATE SYNTHETASE-RELATED"/>
    <property type="match status" value="1"/>
</dbReference>
<evidence type="ECO:0000256" key="13">
    <source>
        <dbReference type="ARBA" id="ARBA00022909"/>
    </source>
</evidence>
<evidence type="ECO:0000256" key="14">
    <source>
        <dbReference type="ARBA" id="ARBA00030048"/>
    </source>
</evidence>
<dbReference type="EC" id="6.3.2.12" evidence="5"/>
<dbReference type="Proteomes" id="UP000823757">
    <property type="component" value="Unassembled WGS sequence"/>
</dbReference>
<dbReference type="AlphaFoldDB" id="A0A9D9IP94"/>
<dbReference type="InterPro" id="IPR004101">
    <property type="entry name" value="Mur_ligase_C"/>
</dbReference>
<keyword evidence="11" id="KW-0067">ATP-binding</keyword>
<comment type="catalytic activity">
    <reaction evidence="17">
        <text>(6S)-5,6,7,8-tetrahydrofolyl-(gamma-L-Glu)(n) + L-glutamate + ATP = (6S)-5,6,7,8-tetrahydrofolyl-(gamma-L-Glu)(n+1) + ADP + phosphate + H(+)</text>
        <dbReference type="Rhea" id="RHEA:10580"/>
        <dbReference type="Rhea" id="RHEA-COMP:14738"/>
        <dbReference type="Rhea" id="RHEA-COMP:14740"/>
        <dbReference type="ChEBI" id="CHEBI:15378"/>
        <dbReference type="ChEBI" id="CHEBI:29985"/>
        <dbReference type="ChEBI" id="CHEBI:30616"/>
        <dbReference type="ChEBI" id="CHEBI:43474"/>
        <dbReference type="ChEBI" id="CHEBI:141005"/>
        <dbReference type="ChEBI" id="CHEBI:456216"/>
        <dbReference type="EC" id="6.3.2.17"/>
    </reaction>
</comment>
<dbReference type="GO" id="GO:0008841">
    <property type="term" value="F:dihydrofolate synthase activity"/>
    <property type="evidence" value="ECO:0007669"/>
    <property type="project" value="UniProtKB-EC"/>
</dbReference>
<dbReference type="PANTHER" id="PTHR11136">
    <property type="entry name" value="FOLYLPOLYGLUTAMATE SYNTHASE-RELATED"/>
    <property type="match status" value="1"/>
</dbReference>
<keyword evidence="12" id="KW-0460">Magnesium</keyword>
<feature type="domain" description="Mur ligase C-terminal" evidence="21">
    <location>
        <begin position="330"/>
        <end position="439"/>
    </location>
</feature>
<evidence type="ECO:0000256" key="8">
    <source>
        <dbReference type="ARBA" id="ARBA00022598"/>
    </source>
</evidence>
<evidence type="ECO:0000256" key="4">
    <source>
        <dbReference type="ARBA" id="ARBA00008276"/>
    </source>
</evidence>
<reference evidence="22" key="2">
    <citation type="journal article" date="2021" name="PeerJ">
        <title>Extensive microbial diversity within the chicken gut microbiome revealed by metagenomics and culture.</title>
        <authorList>
            <person name="Gilroy R."/>
            <person name="Ravi A."/>
            <person name="Getino M."/>
            <person name="Pursley I."/>
            <person name="Horton D.L."/>
            <person name="Alikhan N.F."/>
            <person name="Baker D."/>
            <person name="Gharbi K."/>
            <person name="Hall N."/>
            <person name="Watson M."/>
            <person name="Adriaenssens E.M."/>
            <person name="Foster-Nyarko E."/>
            <person name="Jarju S."/>
            <person name="Secka A."/>
            <person name="Antonio M."/>
            <person name="Oren A."/>
            <person name="Chaudhuri R.R."/>
            <person name="La Ragione R."/>
            <person name="Hildebrand F."/>
            <person name="Pallen M.J."/>
        </authorList>
    </citation>
    <scope>NUCLEOTIDE SEQUENCE</scope>
    <source>
        <strain evidence="22">B1-13419</strain>
    </source>
</reference>
<protein>
    <recommendedName>
        <fullName evidence="7">Dihydrofolate synthase/folylpolyglutamate synthase</fullName>
        <ecNumber evidence="5">6.3.2.12</ecNumber>
        <ecNumber evidence="6">6.3.2.17</ecNumber>
    </recommendedName>
    <alternativeName>
        <fullName evidence="16">Folylpoly-gamma-glutamate synthetase-dihydrofolate synthetase</fullName>
    </alternativeName>
    <alternativeName>
        <fullName evidence="14">Folylpolyglutamate synthetase</fullName>
    </alternativeName>
    <alternativeName>
        <fullName evidence="15">Tetrahydrofolylpolyglutamate synthase</fullName>
    </alternativeName>
</protein>
<evidence type="ECO:0000256" key="5">
    <source>
        <dbReference type="ARBA" id="ARBA00013023"/>
    </source>
</evidence>
<dbReference type="GO" id="GO:0046872">
    <property type="term" value="F:metal ion binding"/>
    <property type="evidence" value="ECO:0007669"/>
    <property type="project" value="UniProtKB-KW"/>
</dbReference>
<organism evidence="22 23">
    <name type="scientific">Candidatus Cryptobacteroides faecigallinarum</name>
    <dbReference type="NCBI Taxonomy" id="2840763"/>
    <lineage>
        <taxon>Bacteria</taxon>
        <taxon>Pseudomonadati</taxon>
        <taxon>Bacteroidota</taxon>
        <taxon>Bacteroidia</taxon>
        <taxon>Bacteroidales</taxon>
        <taxon>Candidatus Cryptobacteroides</taxon>
    </lineage>
</organism>
<evidence type="ECO:0000259" key="21">
    <source>
        <dbReference type="Pfam" id="PF02875"/>
    </source>
</evidence>
<evidence type="ECO:0000256" key="15">
    <source>
        <dbReference type="ARBA" id="ARBA00030592"/>
    </source>
</evidence>
<keyword evidence="10" id="KW-0547">Nucleotide-binding</keyword>
<dbReference type="InterPro" id="IPR018109">
    <property type="entry name" value="Folylpolyglutamate_synth_CS"/>
</dbReference>
<dbReference type="Pfam" id="PF02875">
    <property type="entry name" value="Mur_ligase_C"/>
    <property type="match status" value="1"/>
</dbReference>
<evidence type="ECO:0000256" key="9">
    <source>
        <dbReference type="ARBA" id="ARBA00022723"/>
    </source>
</evidence>
<comment type="similarity">
    <text evidence="4">Belongs to the folylpolyglutamate synthase family.</text>
</comment>
<evidence type="ECO:0000256" key="11">
    <source>
        <dbReference type="ARBA" id="ARBA00022840"/>
    </source>
</evidence>
<evidence type="ECO:0000256" key="6">
    <source>
        <dbReference type="ARBA" id="ARBA00013025"/>
    </source>
</evidence>
<dbReference type="SUPFAM" id="SSF53623">
    <property type="entry name" value="MurD-like peptide ligases, catalytic domain"/>
    <property type="match status" value="1"/>
</dbReference>
<evidence type="ECO:0000256" key="12">
    <source>
        <dbReference type="ARBA" id="ARBA00022842"/>
    </source>
</evidence>
<keyword evidence="9" id="KW-0479">Metal-binding</keyword>
<comment type="function">
    <text evidence="1">Functions in two distinct reactions of the de novo folate biosynthetic pathway. Catalyzes the addition of a glutamate residue to dihydropteroate (7,8-dihydropteroate or H2Pte) to form dihydrofolate (7,8-dihydrofolate monoglutamate or H2Pte-Glu). Also catalyzes successive additions of L-glutamate to tetrahydrofolate or 10-formyltetrahydrofolate or 5,10-methylenetetrahydrofolate, leading to folylpolyglutamate derivatives.</text>
</comment>
<comment type="pathway">
    <text evidence="3">Cofactor biosynthesis; tetrahydrofolylpolyglutamate biosynthesis.</text>
</comment>
<evidence type="ECO:0000256" key="17">
    <source>
        <dbReference type="ARBA" id="ARBA00047493"/>
    </source>
</evidence>
<comment type="catalytic activity">
    <reaction evidence="20">
        <text>7,8-dihydropteroate + L-glutamate + ATP = 7,8-dihydrofolate + ADP + phosphate + H(+)</text>
        <dbReference type="Rhea" id="RHEA:23584"/>
        <dbReference type="ChEBI" id="CHEBI:15378"/>
        <dbReference type="ChEBI" id="CHEBI:17839"/>
        <dbReference type="ChEBI" id="CHEBI:29985"/>
        <dbReference type="ChEBI" id="CHEBI:30616"/>
        <dbReference type="ChEBI" id="CHEBI:43474"/>
        <dbReference type="ChEBI" id="CHEBI:57451"/>
        <dbReference type="ChEBI" id="CHEBI:456216"/>
        <dbReference type="EC" id="6.3.2.12"/>
    </reaction>
</comment>
<evidence type="ECO:0000313" key="23">
    <source>
        <dbReference type="Proteomes" id="UP000823757"/>
    </source>
</evidence>
<evidence type="ECO:0000256" key="1">
    <source>
        <dbReference type="ARBA" id="ARBA00002714"/>
    </source>
</evidence>
<comment type="pathway">
    <text evidence="2">Cofactor biosynthesis; tetrahydrofolate biosynthesis; 7,8-dihydrofolate from 2-amino-4-hydroxy-6-hydroxymethyl-7,8-dihydropteridine diphosphate and 4-aminobenzoate: step 2/2.</text>
</comment>
<gene>
    <name evidence="22" type="ORF">IAB91_08220</name>
</gene>
<evidence type="ECO:0000256" key="2">
    <source>
        <dbReference type="ARBA" id="ARBA00004799"/>
    </source>
</evidence>